<accession>A0A0D2N711</accession>
<feature type="chain" id="PRO_5002265275" evidence="1">
    <location>
        <begin position="20"/>
        <end position="173"/>
    </location>
</feature>
<reference evidence="3" key="1">
    <citation type="submission" date="2014-04" db="EMBL/GenBank/DDBJ databases">
        <title>Evolutionary Origins and Diversification of the Mycorrhizal Mutualists.</title>
        <authorList>
            <consortium name="DOE Joint Genome Institute"/>
            <consortium name="Mycorrhizal Genomics Consortium"/>
            <person name="Kohler A."/>
            <person name="Kuo A."/>
            <person name="Nagy L.G."/>
            <person name="Floudas D."/>
            <person name="Copeland A."/>
            <person name="Barry K.W."/>
            <person name="Cichocki N."/>
            <person name="Veneault-Fourrey C."/>
            <person name="LaButti K."/>
            <person name="Lindquist E.A."/>
            <person name="Lipzen A."/>
            <person name="Lundell T."/>
            <person name="Morin E."/>
            <person name="Murat C."/>
            <person name="Riley R."/>
            <person name="Ohm R."/>
            <person name="Sun H."/>
            <person name="Tunlid A."/>
            <person name="Henrissat B."/>
            <person name="Grigoriev I.V."/>
            <person name="Hibbett D.S."/>
            <person name="Martin F."/>
        </authorList>
    </citation>
    <scope>NUCLEOTIDE SEQUENCE [LARGE SCALE GENOMIC DNA]</scope>
    <source>
        <strain evidence="3">FD-334 SS-4</strain>
    </source>
</reference>
<proteinExistence type="predicted"/>
<feature type="signal peptide" evidence="1">
    <location>
        <begin position="1"/>
        <end position="19"/>
    </location>
</feature>
<sequence length="173" mass="19699">MFSSVNFRALLDLFQGLIALFAGIGPPRPRPIQHLFPHSDGVASRDFRKELDAYEAVQKTAKEQRTGSSSWSQQEALEARMERTRQVIAMTNRQDITVFLQSDSAIQLLAEKHSFIRTWGNQSAHRVVEQGAILEDMVNQCAEYLESYEVSGLLHMIQALRPEWTQEYNSSEA</sequence>
<evidence type="ECO:0000313" key="3">
    <source>
        <dbReference type="Proteomes" id="UP000054270"/>
    </source>
</evidence>
<dbReference type="Proteomes" id="UP000054270">
    <property type="component" value="Unassembled WGS sequence"/>
</dbReference>
<gene>
    <name evidence="2" type="ORF">HYPSUDRAFT_60344</name>
</gene>
<organism evidence="2 3">
    <name type="scientific">Hypholoma sublateritium (strain FD-334 SS-4)</name>
    <dbReference type="NCBI Taxonomy" id="945553"/>
    <lineage>
        <taxon>Eukaryota</taxon>
        <taxon>Fungi</taxon>
        <taxon>Dikarya</taxon>
        <taxon>Basidiomycota</taxon>
        <taxon>Agaricomycotina</taxon>
        <taxon>Agaricomycetes</taxon>
        <taxon>Agaricomycetidae</taxon>
        <taxon>Agaricales</taxon>
        <taxon>Agaricineae</taxon>
        <taxon>Strophariaceae</taxon>
        <taxon>Hypholoma</taxon>
    </lineage>
</organism>
<name>A0A0D2N711_HYPSF</name>
<evidence type="ECO:0000313" key="2">
    <source>
        <dbReference type="EMBL" id="KJA12596.1"/>
    </source>
</evidence>
<evidence type="ECO:0000256" key="1">
    <source>
        <dbReference type="SAM" id="SignalP"/>
    </source>
</evidence>
<dbReference type="AlphaFoldDB" id="A0A0D2N711"/>
<protein>
    <submittedName>
        <fullName evidence="2">Uncharacterized protein</fullName>
    </submittedName>
</protein>
<keyword evidence="3" id="KW-1185">Reference proteome</keyword>
<keyword evidence="1" id="KW-0732">Signal</keyword>
<dbReference type="EMBL" id="KN818095">
    <property type="protein sequence ID" value="KJA12596.1"/>
    <property type="molecule type" value="Genomic_DNA"/>
</dbReference>